<evidence type="ECO:0000256" key="16">
    <source>
        <dbReference type="ARBA" id="ARBA00023209"/>
    </source>
</evidence>
<dbReference type="RefSeq" id="WP_025208587.1">
    <property type="nucleotide sequence ID" value="NZ_CP006932.1"/>
</dbReference>
<keyword evidence="8" id="KW-1003">Cell membrane</keyword>
<evidence type="ECO:0000256" key="11">
    <source>
        <dbReference type="ARBA" id="ARBA00022692"/>
    </source>
</evidence>
<feature type="transmembrane region" description="Helical" evidence="19">
    <location>
        <begin position="59"/>
        <end position="77"/>
    </location>
</feature>
<dbReference type="KEGG" id="hcr:X271_00177"/>
<dbReference type="GO" id="GO:0004605">
    <property type="term" value="F:phosphatidate cytidylyltransferase activity"/>
    <property type="evidence" value="ECO:0007669"/>
    <property type="project" value="UniProtKB-EC"/>
</dbReference>
<sequence length="349" mass="40424">MENELQLKNKKFPKKELIVRILTATVFIVVTILFLLPASYINFGSGSPNNINSFIKYDYFFLTILGLLLGYIIFEIVNFTSPFKKDRRIFLVNFFYLEIVFLILYGFIAAYFIIDYNPLWAKPNLEAQDFGYNNDINYLLIYLFFFSIIYLLINVGFSNEIKDSMINLIVSYLGLLFIFSIIFLTICFGFTVILLVMLTTTFIDIFAYFGGKIFGKEKIFANASPNKTYAGFLIGLLSGFLFSLFFYFVFVANMESSNLYFLNDQRYLDLLENNAYLVIDLNIKIVALMIITIISAPFGDLFFSKIKRNFDQKDFSKILPGHGGLLDRIDSHIFTYTIFSFGLLFIVFI</sequence>
<feature type="transmembrane region" description="Helical" evidence="19">
    <location>
        <begin position="89"/>
        <end position="114"/>
    </location>
</feature>
<keyword evidence="14" id="KW-0443">Lipid metabolism</keyword>
<evidence type="ECO:0000256" key="17">
    <source>
        <dbReference type="ARBA" id="ARBA00023264"/>
    </source>
</evidence>
<evidence type="ECO:0000256" key="14">
    <source>
        <dbReference type="ARBA" id="ARBA00023098"/>
    </source>
</evidence>
<evidence type="ECO:0000256" key="3">
    <source>
        <dbReference type="ARBA" id="ARBA00005119"/>
    </source>
</evidence>
<keyword evidence="15 19" id="KW-0472">Membrane</keyword>
<dbReference type="InterPro" id="IPR000374">
    <property type="entry name" value="PC_trans"/>
</dbReference>
<feature type="transmembrane region" description="Helical" evidence="19">
    <location>
        <begin position="229"/>
        <end position="250"/>
    </location>
</feature>
<reference evidence="20 21" key="1">
    <citation type="journal article" date="2014" name="Genome Biol. Evol.">
        <title>Phylogenomics of "Candidatus Hepatoplasma crinochetorum," a Lineage of Mollicutes Associated with Noninsect Arthropods.</title>
        <authorList>
            <person name="Leclercq S."/>
            <person name="Dittmer J."/>
            <person name="Bouchon D."/>
            <person name="Cordaux R."/>
        </authorList>
    </citation>
    <scope>NUCLEOTIDE SEQUENCE [LARGE SCALE GENOMIC DNA]</scope>
    <source>
        <strain evidence="20 21">Av</strain>
    </source>
</reference>
<feature type="transmembrane region" description="Helical" evidence="19">
    <location>
        <begin position="325"/>
        <end position="348"/>
    </location>
</feature>
<evidence type="ECO:0000256" key="5">
    <source>
        <dbReference type="ARBA" id="ARBA00010185"/>
    </source>
</evidence>
<dbReference type="eggNOG" id="COG4589">
    <property type="taxonomic scope" value="Bacteria"/>
</dbReference>
<dbReference type="PANTHER" id="PTHR46382:SF1">
    <property type="entry name" value="PHOSPHATIDATE CYTIDYLYLTRANSFERASE"/>
    <property type="match status" value="1"/>
</dbReference>
<evidence type="ECO:0000256" key="10">
    <source>
        <dbReference type="ARBA" id="ARBA00022679"/>
    </source>
</evidence>
<name>W8GS64_9MOLU</name>
<dbReference type="PANTHER" id="PTHR46382">
    <property type="entry name" value="PHOSPHATIDATE CYTIDYLYLTRANSFERASE"/>
    <property type="match status" value="1"/>
</dbReference>
<dbReference type="OrthoDB" id="9799199at2"/>
<keyword evidence="21" id="KW-1185">Reference proteome</keyword>
<evidence type="ECO:0000256" key="4">
    <source>
        <dbReference type="ARBA" id="ARBA00005189"/>
    </source>
</evidence>
<dbReference type="EC" id="2.7.7.41" evidence="6 18"/>
<comment type="pathway">
    <text evidence="4">Lipid metabolism.</text>
</comment>
<proteinExistence type="inferred from homology"/>
<evidence type="ECO:0000256" key="8">
    <source>
        <dbReference type="ARBA" id="ARBA00022475"/>
    </source>
</evidence>
<dbReference type="GO" id="GO:0016024">
    <property type="term" value="P:CDP-diacylglycerol biosynthetic process"/>
    <property type="evidence" value="ECO:0007669"/>
    <property type="project" value="UniProtKB-UniPathway"/>
</dbReference>
<dbReference type="Proteomes" id="UP000019450">
    <property type="component" value="Chromosome"/>
</dbReference>
<dbReference type="Pfam" id="PF01148">
    <property type="entry name" value="CTP_transf_1"/>
    <property type="match status" value="1"/>
</dbReference>
<keyword evidence="13 19" id="KW-1133">Transmembrane helix</keyword>
<feature type="transmembrane region" description="Helical" evidence="19">
    <location>
        <begin position="136"/>
        <end position="153"/>
    </location>
</feature>
<evidence type="ECO:0000256" key="6">
    <source>
        <dbReference type="ARBA" id="ARBA00012487"/>
    </source>
</evidence>
<evidence type="ECO:0000256" key="7">
    <source>
        <dbReference type="ARBA" id="ARBA00019373"/>
    </source>
</evidence>
<dbReference type="HOGENOM" id="CLU_037294_2_0_14"/>
<evidence type="ECO:0000256" key="9">
    <source>
        <dbReference type="ARBA" id="ARBA00022516"/>
    </source>
</evidence>
<comment type="subcellular location">
    <subcellularLocation>
        <location evidence="2">Cell membrane</location>
        <topology evidence="2">Multi-pass membrane protein</topology>
    </subcellularLocation>
</comment>
<feature type="transmembrane region" description="Helical" evidence="19">
    <location>
        <begin position="190"/>
        <end position="209"/>
    </location>
</feature>
<feature type="transmembrane region" description="Helical" evidence="19">
    <location>
        <begin position="165"/>
        <end position="184"/>
    </location>
</feature>
<evidence type="ECO:0000256" key="15">
    <source>
        <dbReference type="ARBA" id="ARBA00023136"/>
    </source>
</evidence>
<feature type="transmembrane region" description="Helical" evidence="19">
    <location>
        <begin position="285"/>
        <end position="304"/>
    </location>
</feature>
<organism evidence="20 21">
    <name type="scientific">Candidatus Hepatoplasma crinochetorum Av</name>
    <dbReference type="NCBI Taxonomy" id="1427984"/>
    <lineage>
        <taxon>Bacteria</taxon>
        <taxon>Bacillati</taxon>
        <taxon>Mycoplasmatota</taxon>
        <taxon>Mollicutes</taxon>
        <taxon>Candidatus Hepatoplasmataceae</taxon>
        <taxon>Candidatus Hepatoplasma</taxon>
    </lineage>
</organism>
<comment type="similarity">
    <text evidence="5 18">Belongs to the CDS family.</text>
</comment>
<keyword evidence="16" id="KW-0594">Phospholipid biosynthesis</keyword>
<dbReference type="AlphaFoldDB" id="W8GS64"/>
<keyword evidence="9" id="KW-0444">Lipid biosynthesis</keyword>
<evidence type="ECO:0000313" key="20">
    <source>
        <dbReference type="EMBL" id="AHK22285.1"/>
    </source>
</evidence>
<dbReference type="STRING" id="1427984.X271_00177"/>
<evidence type="ECO:0000256" key="1">
    <source>
        <dbReference type="ARBA" id="ARBA00001698"/>
    </source>
</evidence>
<keyword evidence="12 18" id="KW-0548">Nucleotidyltransferase</keyword>
<evidence type="ECO:0000256" key="2">
    <source>
        <dbReference type="ARBA" id="ARBA00004651"/>
    </source>
</evidence>
<dbReference type="PATRIC" id="fig|1427984.3.peg.165"/>
<gene>
    <name evidence="20" type="primary">cdsA</name>
    <name evidence="20" type="ORF">X271_00177</name>
</gene>
<evidence type="ECO:0000256" key="18">
    <source>
        <dbReference type="RuleBase" id="RU003938"/>
    </source>
</evidence>
<feature type="transmembrane region" description="Helical" evidence="19">
    <location>
        <begin position="17"/>
        <end position="39"/>
    </location>
</feature>
<accession>W8GS64</accession>
<comment type="catalytic activity">
    <reaction evidence="1 18">
        <text>a 1,2-diacyl-sn-glycero-3-phosphate + CTP + H(+) = a CDP-1,2-diacyl-sn-glycerol + diphosphate</text>
        <dbReference type="Rhea" id="RHEA:16229"/>
        <dbReference type="ChEBI" id="CHEBI:15378"/>
        <dbReference type="ChEBI" id="CHEBI:33019"/>
        <dbReference type="ChEBI" id="CHEBI:37563"/>
        <dbReference type="ChEBI" id="CHEBI:58332"/>
        <dbReference type="ChEBI" id="CHEBI:58608"/>
        <dbReference type="EC" id="2.7.7.41"/>
    </reaction>
</comment>
<dbReference type="UniPathway" id="UPA00557">
    <property type="reaction ID" value="UER00614"/>
</dbReference>
<dbReference type="PROSITE" id="PS01315">
    <property type="entry name" value="CDS"/>
    <property type="match status" value="1"/>
</dbReference>
<comment type="pathway">
    <text evidence="3 18">Phospholipid metabolism; CDP-diacylglycerol biosynthesis; CDP-diacylglycerol from sn-glycerol 3-phosphate: step 3/3.</text>
</comment>
<keyword evidence="11 18" id="KW-0812">Transmembrane</keyword>
<protein>
    <recommendedName>
        <fullName evidence="7 18">Phosphatidate cytidylyltransferase</fullName>
        <ecNumber evidence="6 18">2.7.7.41</ecNumber>
    </recommendedName>
</protein>
<keyword evidence="10 18" id="KW-0808">Transferase</keyword>
<evidence type="ECO:0000256" key="19">
    <source>
        <dbReference type="SAM" id="Phobius"/>
    </source>
</evidence>
<keyword evidence="17" id="KW-1208">Phospholipid metabolism</keyword>
<dbReference type="EMBL" id="CP006932">
    <property type="protein sequence ID" value="AHK22285.1"/>
    <property type="molecule type" value="Genomic_DNA"/>
</dbReference>
<dbReference type="GO" id="GO:0005886">
    <property type="term" value="C:plasma membrane"/>
    <property type="evidence" value="ECO:0007669"/>
    <property type="project" value="UniProtKB-SubCell"/>
</dbReference>
<evidence type="ECO:0000256" key="13">
    <source>
        <dbReference type="ARBA" id="ARBA00022989"/>
    </source>
</evidence>
<evidence type="ECO:0000313" key="21">
    <source>
        <dbReference type="Proteomes" id="UP000019450"/>
    </source>
</evidence>
<evidence type="ECO:0000256" key="12">
    <source>
        <dbReference type="ARBA" id="ARBA00022695"/>
    </source>
</evidence>